<organism evidence="3 4">
    <name type="scientific">Clupea harengus</name>
    <name type="common">Atlantic herring</name>
    <dbReference type="NCBI Taxonomy" id="7950"/>
    <lineage>
        <taxon>Eukaryota</taxon>
        <taxon>Metazoa</taxon>
        <taxon>Chordata</taxon>
        <taxon>Craniata</taxon>
        <taxon>Vertebrata</taxon>
        <taxon>Euteleostomi</taxon>
        <taxon>Actinopterygii</taxon>
        <taxon>Neopterygii</taxon>
        <taxon>Teleostei</taxon>
        <taxon>Clupei</taxon>
        <taxon>Clupeiformes</taxon>
        <taxon>Clupeoidei</taxon>
        <taxon>Clupeidae</taxon>
        <taxon>Clupea</taxon>
    </lineage>
</organism>
<name>A0A8M1KBI7_CLUHA</name>
<sequence>MASGSGHGQRLRQLDLSRNNLLGDSGVGLLSTGLEHPNCRLEKLELMGCNLTEKSCAALSSALSSNSSSLRQLDLRDNNLGDSGVDLLSTGLEHPNCRLEKLQLQYCNLTVKSCSSLALALRSNPSSLRVLDLKLNKLQQSDVKLLSALQKDPKYKLTELQYR</sequence>
<dbReference type="SMART" id="SM00368">
    <property type="entry name" value="LRR_RI"/>
    <property type="match status" value="5"/>
</dbReference>
<reference evidence="4" key="1">
    <citation type="submission" date="2025-08" db="UniProtKB">
        <authorList>
            <consortium name="RefSeq"/>
        </authorList>
    </citation>
    <scope>IDENTIFICATION</scope>
</reference>
<keyword evidence="2" id="KW-0677">Repeat</keyword>
<keyword evidence="1" id="KW-0433">Leucine-rich repeat</keyword>
<protein>
    <submittedName>
        <fullName evidence="4">Ribonuclease inhibitor-like</fullName>
    </submittedName>
</protein>
<dbReference type="PANTHER" id="PTHR24106">
    <property type="entry name" value="NACHT, LRR AND CARD DOMAINS-CONTAINING"/>
    <property type="match status" value="1"/>
</dbReference>
<proteinExistence type="predicted"/>
<dbReference type="GeneID" id="105892318"/>
<accession>A0A8M1KBI7</accession>
<evidence type="ECO:0000256" key="1">
    <source>
        <dbReference type="ARBA" id="ARBA00022614"/>
    </source>
</evidence>
<evidence type="ECO:0000313" key="4">
    <source>
        <dbReference type="RefSeq" id="XP_042559623.1"/>
    </source>
</evidence>
<dbReference type="KEGG" id="char:105892318"/>
<dbReference type="InterPro" id="IPR051261">
    <property type="entry name" value="NLR"/>
</dbReference>
<dbReference type="InterPro" id="IPR001611">
    <property type="entry name" value="Leu-rich_rpt"/>
</dbReference>
<dbReference type="AlphaFoldDB" id="A0A8M1KBI7"/>
<dbReference type="Proteomes" id="UP000515152">
    <property type="component" value="Chromosome 25"/>
</dbReference>
<evidence type="ECO:0000313" key="3">
    <source>
        <dbReference type="Proteomes" id="UP000515152"/>
    </source>
</evidence>
<dbReference type="OrthoDB" id="120976at2759"/>
<gene>
    <name evidence="4" type="primary">LOC105892318</name>
</gene>
<dbReference type="RefSeq" id="XP_042559623.1">
    <property type="nucleotide sequence ID" value="XM_042703689.1"/>
</dbReference>
<dbReference type="Pfam" id="PF13516">
    <property type="entry name" value="LRR_6"/>
    <property type="match status" value="2"/>
</dbReference>
<evidence type="ECO:0000256" key="2">
    <source>
        <dbReference type="ARBA" id="ARBA00022737"/>
    </source>
</evidence>
<keyword evidence="3" id="KW-1185">Reference proteome</keyword>